<sequence length="372" mass="43341">MENVLYLVRGLVISILILIVIIICIIFIARRINANRIKITTENGMQQNLYVEIGKIKQYLQIRGKDKNNPIILFLHGGPGNPNAYIAPYYQKTLEKSFTFVNWDQRGSGRTFFENPHMNYKTDISPEIMINDIDEIISYLSNRFGQKKIILMGHSWGTVLGTQYCLKYPDKISAYIGIGQSINAMKGEELAFKTAIDMAQSDSKIEYINNLQDTWNKISRQKNVNKEFMMDFIKMRKLIAQYLTCSDEMSPIKTMWLYFTSSEMSLRDLKFLLKNSNLDNRFKYGVMLDEYVFFHFDINEYPKNYQVPVYFISGDSDCIPPHIMIEEYFNSITAPDKKMFLIKKAGHLPFLDNPKDFCEVVEEILKGRLNIN</sequence>
<organism evidence="5 6">
    <name type="scientific">Vallitalea longa</name>
    <dbReference type="NCBI Taxonomy" id="2936439"/>
    <lineage>
        <taxon>Bacteria</taxon>
        <taxon>Bacillati</taxon>
        <taxon>Bacillota</taxon>
        <taxon>Clostridia</taxon>
        <taxon>Lachnospirales</taxon>
        <taxon>Vallitaleaceae</taxon>
        <taxon>Vallitalea</taxon>
    </lineage>
</organism>
<name>A0A9W5YBC4_9FIRM</name>
<dbReference type="PANTHER" id="PTHR43194:SF2">
    <property type="entry name" value="PEROXISOMAL MEMBRANE PROTEIN LPX1"/>
    <property type="match status" value="1"/>
</dbReference>
<dbReference type="Proteomes" id="UP001144256">
    <property type="component" value="Unassembled WGS sequence"/>
</dbReference>
<keyword evidence="3" id="KW-1133">Transmembrane helix</keyword>
<dbReference type="Gene3D" id="3.40.50.1820">
    <property type="entry name" value="alpha/beta hydrolase"/>
    <property type="match status" value="1"/>
</dbReference>
<dbReference type="PANTHER" id="PTHR43194">
    <property type="entry name" value="HYDROLASE ALPHA/BETA FOLD FAMILY"/>
    <property type="match status" value="1"/>
</dbReference>
<dbReference type="InterPro" id="IPR000073">
    <property type="entry name" value="AB_hydrolase_1"/>
</dbReference>
<comment type="caution">
    <text evidence="5">The sequence shown here is derived from an EMBL/GenBank/DDBJ whole genome shotgun (WGS) entry which is preliminary data.</text>
</comment>
<dbReference type="SUPFAM" id="SSF53474">
    <property type="entry name" value="alpha/beta-Hydrolases"/>
    <property type="match status" value="1"/>
</dbReference>
<keyword evidence="2" id="KW-0378">Hydrolase</keyword>
<evidence type="ECO:0000313" key="6">
    <source>
        <dbReference type="Proteomes" id="UP001144256"/>
    </source>
</evidence>
<evidence type="ECO:0000259" key="4">
    <source>
        <dbReference type="Pfam" id="PF00561"/>
    </source>
</evidence>
<dbReference type="RefSeq" id="WP_281814980.1">
    <property type="nucleotide sequence ID" value="NZ_BRLB01000004.1"/>
</dbReference>
<dbReference type="InterPro" id="IPR029058">
    <property type="entry name" value="AB_hydrolase_fold"/>
</dbReference>
<evidence type="ECO:0000256" key="3">
    <source>
        <dbReference type="SAM" id="Phobius"/>
    </source>
</evidence>
<gene>
    <name evidence="5" type="ORF">SH1V18_19600</name>
</gene>
<feature type="transmembrane region" description="Helical" evidence="3">
    <location>
        <begin position="6"/>
        <end position="29"/>
    </location>
</feature>
<evidence type="ECO:0000256" key="2">
    <source>
        <dbReference type="ARBA" id="ARBA00022801"/>
    </source>
</evidence>
<keyword evidence="3" id="KW-0812">Transmembrane</keyword>
<dbReference type="AlphaFoldDB" id="A0A9W5YBC4"/>
<proteinExistence type="inferred from homology"/>
<evidence type="ECO:0000313" key="5">
    <source>
        <dbReference type="EMBL" id="GKX29480.1"/>
    </source>
</evidence>
<evidence type="ECO:0000256" key="1">
    <source>
        <dbReference type="ARBA" id="ARBA00010088"/>
    </source>
</evidence>
<keyword evidence="3" id="KW-0472">Membrane</keyword>
<dbReference type="PRINTS" id="PR00793">
    <property type="entry name" value="PROAMNOPTASE"/>
</dbReference>
<accession>A0A9W5YBC4</accession>
<keyword evidence="6" id="KW-1185">Reference proteome</keyword>
<dbReference type="GO" id="GO:0006508">
    <property type="term" value="P:proteolysis"/>
    <property type="evidence" value="ECO:0007669"/>
    <property type="project" value="InterPro"/>
</dbReference>
<dbReference type="Pfam" id="PF00561">
    <property type="entry name" value="Abhydrolase_1"/>
    <property type="match status" value="1"/>
</dbReference>
<dbReference type="InterPro" id="IPR002410">
    <property type="entry name" value="Peptidase_S33"/>
</dbReference>
<protein>
    <submittedName>
        <fullName evidence="5">Proline iminopeptidase</fullName>
    </submittedName>
</protein>
<dbReference type="GO" id="GO:0004177">
    <property type="term" value="F:aminopeptidase activity"/>
    <property type="evidence" value="ECO:0007669"/>
    <property type="project" value="UniProtKB-EC"/>
</dbReference>
<dbReference type="EMBL" id="BRLB01000004">
    <property type="protein sequence ID" value="GKX29480.1"/>
    <property type="molecule type" value="Genomic_DNA"/>
</dbReference>
<comment type="similarity">
    <text evidence="1">Belongs to the peptidase S33 family.</text>
</comment>
<dbReference type="InterPro" id="IPR050228">
    <property type="entry name" value="Carboxylesterase_BioH"/>
</dbReference>
<feature type="domain" description="AB hydrolase-1" evidence="4">
    <location>
        <begin position="70"/>
        <end position="354"/>
    </location>
</feature>
<reference evidence="5" key="1">
    <citation type="submission" date="2022-06" db="EMBL/GenBank/DDBJ databases">
        <title>Vallitalea longa sp. nov., an anaerobic bacterium isolated from marine sediment.</title>
        <authorList>
            <person name="Hirano S."/>
            <person name="Terahara T."/>
            <person name="Mori K."/>
            <person name="Hamada M."/>
            <person name="Matsumoto R."/>
            <person name="Kobayashi T."/>
        </authorList>
    </citation>
    <scope>NUCLEOTIDE SEQUENCE</scope>
    <source>
        <strain evidence="5">SH18-1</strain>
    </source>
</reference>